<dbReference type="GO" id="GO:0035591">
    <property type="term" value="F:signaling adaptor activity"/>
    <property type="evidence" value="ECO:0007669"/>
    <property type="project" value="TreeGrafter"/>
</dbReference>
<dbReference type="SMART" id="SM00369">
    <property type="entry name" value="LRR_TYP"/>
    <property type="match status" value="6"/>
</dbReference>
<evidence type="ECO:0000256" key="7">
    <source>
        <dbReference type="ARBA" id="ARBA00022737"/>
    </source>
</evidence>
<dbReference type="SUPFAM" id="SSF52058">
    <property type="entry name" value="L domain-like"/>
    <property type="match status" value="1"/>
</dbReference>
<dbReference type="Gene3D" id="3.80.10.10">
    <property type="entry name" value="Ribonuclease Inhibitor"/>
    <property type="match status" value="2"/>
</dbReference>
<accession>A0A9P7V8A7</accession>
<feature type="compositionally biased region" description="Polar residues" evidence="9">
    <location>
        <begin position="511"/>
        <end position="527"/>
    </location>
</feature>
<feature type="region of interest" description="Disordered" evidence="9">
    <location>
        <begin position="511"/>
        <end position="531"/>
    </location>
</feature>
<dbReference type="PROSITE" id="PS51450">
    <property type="entry name" value="LRR"/>
    <property type="match status" value="5"/>
</dbReference>
<dbReference type="PRINTS" id="PR00019">
    <property type="entry name" value="LEURICHRPT"/>
</dbReference>
<dbReference type="GeneID" id="66114362"/>
<feature type="compositionally biased region" description="Polar residues" evidence="9">
    <location>
        <begin position="344"/>
        <end position="353"/>
    </location>
</feature>
<dbReference type="EMBL" id="JAHMUF010000013">
    <property type="protein sequence ID" value="KAG7193226.1"/>
    <property type="molecule type" value="Genomic_DNA"/>
</dbReference>
<evidence type="ECO:0000313" key="10">
    <source>
        <dbReference type="EMBL" id="KAG7193226.1"/>
    </source>
</evidence>
<dbReference type="Pfam" id="PF16815">
    <property type="entry name" value="HRI1"/>
    <property type="match status" value="1"/>
</dbReference>
<keyword evidence="6" id="KW-0433">Leucine-rich repeat</keyword>
<protein>
    <recommendedName>
        <fullName evidence="4">Protein HRI1</fullName>
    </recommendedName>
</protein>
<name>A0A9P7V8A7_9ASCO</name>
<dbReference type="SMART" id="SM00364">
    <property type="entry name" value="LRR_BAC"/>
    <property type="match status" value="5"/>
</dbReference>
<sequence length="1667" mass="187748">MWTYYTKNHPPPPAIAKVLTMVPNLEVHSSIASTSTSANIRDYVRNTQLSDMEATNSSMHTSQTSEPSAHNNEVGRVQQMKQLYDRKSHLHESEPKKDAVLGQDPPLAHHQIQCHLSPEGGNADSQEINFSFLDKIPQEEDVRENDGNSYRNKLKYVPNDNFLYDKSYPTLNKSSYNTNSIPNTFHYKSHPNAKTKSALAIVTTNASSSKSNSHDSLPQTLNEIQQKKSKIASPSVPLPPNLDVIIDGNDDDLNITPDWMPSELNQKWTIQNETDLNHINNFNSSVRITNSIQNNEFELNLPSTSDTMVHNSANKATTPMWQRAHKEYELNKKLQPHLQSIFMSQNSNTNNNDKSLDGARSSQGNKSNGSYTMSSTISTPLDTSEKVKATHHQHNPQPPSTVLNSNLPESPLKLFTTNYNTFTKGKLNGLLAKMSTKTDLTPRTEDAIINKVISNAPPAMILTASNNNNNSNNQLNGIKKFTERGQYTDKQFIDNADKVFKNLKRRGYSQNFRQVSNHQSGTSTSTPKNDKLVKDIIDYSNPELEMEELEYSSYTSGFETDSPGSGNSLIDLKQDQKQIDEVEAENSKLNDHTSHNFTYTTTNNDFTTFTKLASSSQGGGVPEIEREVDELQNEYTFDSFSEDAFTRELAAVENSQKYTPVVIDNNLQSLPSKAMSSPQKLQSSPKKLKETQARDLPLKSTKNELNLQMVSSPEFDVIKNQVLGLENGLGMLMKTVDLLLESKTTTPELPKKVNNDVINASENSILDESIGGESFDPNQTIKWKTGSQLQFQRLYGDQNLQQKPTIAKNLDQGRPLAPINGKNSDNQPLPRGVLKRTADIPVAYDNMVLDLENHKWVPNDDRELENGSLDSIEDLVSYSEEKNSTVLKRDNSFQKHARSKRNDSKLEVSFNLPAEDSSIRESDTTKNLPDVTLISRVDDVSFSQTVKKLVHAIAESLANVPTEWNDVTSLALLRAGLDSLKDLERFLPFVTSLDISHNSIRFLEGIPSKILQLKAESNNLGDLTVFSGFHDLQRLNISGNEFSSLSALSSNIHLAHLNASKNVISSIQTISNLENLVTLDLSSNNLTGDLDFIKFKLPNLQELNLSENKIKLVKGIENLPSLRILNLNENQVQSISCNESHLKLKKLLLKLNRIKNLDVSCYPFLRVLRIDGNMLTSLNGLDKLKNLDEVSCKSQYDTQVLEKILLECQDINILDISGNGDYDLGLVCNNPKSHRNIVFLNVNVLSLCAMDLKEIPLGFGKVFPNVRELNLNFNSLNKISELNELHHLKKLYLVSNSMVQVEGLIKGLINSRSTLEVLDVRLNPVNVELYPYVFNPHERDVIQISNTLRTSPIQLETLDDIENFVIHYQSLNKSELEWAERDSQFISQIAKEPTRVDQRINYEMVIVNFFNRLRKLDGMLTISMTLSTRVSIQWPPELAEEKTSTMVFTSPKNLFVDVRILSNHYPYKTQAKDLHFTEVFQWVIVGTEESIPESNKIAFHHEIDSMAISQLLKTGKPMEDCLGEPDVGNFSSIPSSEDRKETGEMVNPATGKMQDYIEIWRSLDSEVHTPELLGREASTTVHLVTVYDVKTEKYHGRMIRLGNWAQGVVYDKQSLDHPLHVVRAFRSSTSWSYLIEYGDSGLFPLNNNEEPTIITETGLEWSCVERT</sequence>
<comment type="similarity">
    <text evidence="3">Belongs to the HRI1 family.</text>
</comment>
<dbReference type="InterPro" id="IPR001611">
    <property type="entry name" value="Leu-rich_rpt"/>
</dbReference>
<keyword evidence="5" id="KW-0963">Cytoplasm</keyword>
<keyword evidence="7" id="KW-0677">Repeat</keyword>
<dbReference type="InterPro" id="IPR052574">
    <property type="entry name" value="CDIRP"/>
</dbReference>
<proteinExistence type="inferred from homology"/>
<feature type="region of interest" description="Disordered" evidence="9">
    <location>
        <begin position="811"/>
        <end position="832"/>
    </location>
</feature>
<feature type="region of interest" description="Disordered" evidence="9">
    <location>
        <begin position="670"/>
        <end position="692"/>
    </location>
</feature>
<evidence type="ECO:0000256" key="6">
    <source>
        <dbReference type="ARBA" id="ARBA00022614"/>
    </source>
</evidence>
<gene>
    <name evidence="10" type="ORF">KQ657_000988</name>
</gene>
<comment type="caution">
    <text evidence="10">The sequence shown here is derived from an EMBL/GenBank/DDBJ whole genome shotgun (WGS) entry which is preliminary data.</text>
</comment>
<feature type="compositionally biased region" description="Low complexity" evidence="9">
    <location>
        <begin position="676"/>
        <end position="685"/>
    </location>
</feature>
<comment type="subcellular location">
    <subcellularLocation>
        <location evidence="2">Cytoplasm</location>
    </subcellularLocation>
    <subcellularLocation>
        <location evidence="1">Nucleus</location>
    </subcellularLocation>
</comment>
<dbReference type="OrthoDB" id="7451790at2759"/>
<dbReference type="PANTHER" id="PTHR47566:SF1">
    <property type="entry name" value="PROTEIN NUD1"/>
    <property type="match status" value="1"/>
</dbReference>
<dbReference type="Pfam" id="PF13855">
    <property type="entry name" value="LRR_8"/>
    <property type="match status" value="1"/>
</dbReference>
<dbReference type="InterPro" id="IPR031818">
    <property type="entry name" value="Hri1"/>
</dbReference>
<dbReference type="CDD" id="cd11692">
    <property type="entry name" value="HRI1_N_like"/>
    <property type="match status" value="1"/>
</dbReference>
<evidence type="ECO:0000256" key="2">
    <source>
        <dbReference type="ARBA" id="ARBA00004496"/>
    </source>
</evidence>
<dbReference type="SMART" id="SM00365">
    <property type="entry name" value="LRR_SD22"/>
    <property type="match status" value="5"/>
</dbReference>
<dbReference type="InterPro" id="IPR003591">
    <property type="entry name" value="Leu-rich_rpt_typical-subtyp"/>
</dbReference>
<dbReference type="PANTHER" id="PTHR47566">
    <property type="match status" value="1"/>
</dbReference>
<dbReference type="CDD" id="cd11693">
    <property type="entry name" value="HRI1_C_like"/>
    <property type="match status" value="1"/>
</dbReference>
<keyword evidence="11" id="KW-1185">Reference proteome</keyword>
<dbReference type="GO" id="GO:0061499">
    <property type="term" value="C:outer plaque of mitotic spindle pole body"/>
    <property type="evidence" value="ECO:0007669"/>
    <property type="project" value="TreeGrafter"/>
</dbReference>
<evidence type="ECO:0000256" key="9">
    <source>
        <dbReference type="SAM" id="MobiDB-lite"/>
    </source>
</evidence>
<evidence type="ECO:0000313" key="11">
    <source>
        <dbReference type="Proteomes" id="UP000790833"/>
    </source>
</evidence>
<dbReference type="GO" id="GO:0031028">
    <property type="term" value="P:septation initiation signaling"/>
    <property type="evidence" value="ECO:0007669"/>
    <property type="project" value="TreeGrafter"/>
</dbReference>
<evidence type="ECO:0000256" key="3">
    <source>
        <dbReference type="ARBA" id="ARBA00005229"/>
    </source>
</evidence>
<dbReference type="InterPro" id="IPR032675">
    <property type="entry name" value="LRR_dom_sf"/>
</dbReference>
<feature type="compositionally biased region" description="Polar residues" evidence="9">
    <location>
        <begin position="360"/>
        <end position="382"/>
    </location>
</feature>
<dbReference type="GO" id="GO:1902412">
    <property type="term" value="P:regulation of mitotic cytokinesis"/>
    <property type="evidence" value="ECO:0007669"/>
    <property type="project" value="TreeGrafter"/>
</dbReference>
<dbReference type="GO" id="GO:0005737">
    <property type="term" value="C:cytoplasm"/>
    <property type="evidence" value="ECO:0007669"/>
    <property type="project" value="UniProtKB-SubCell"/>
</dbReference>
<evidence type="ECO:0000256" key="4">
    <source>
        <dbReference type="ARBA" id="ARBA00017063"/>
    </source>
</evidence>
<dbReference type="Gene3D" id="2.40.128.320">
    <property type="entry name" value="Protein HRI1, N-terminal domain"/>
    <property type="match status" value="1"/>
</dbReference>
<dbReference type="Gene3D" id="2.40.128.310">
    <property type="entry name" value="Protein HRI1, C-terminal domain"/>
    <property type="match status" value="1"/>
</dbReference>
<evidence type="ECO:0000256" key="5">
    <source>
        <dbReference type="ARBA" id="ARBA00022490"/>
    </source>
</evidence>
<evidence type="ECO:0000256" key="1">
    <source>
        <dbReference type="ARBA" id="ARBA00004123"/>
    </source>
</evidence>
<dbReference type="InterPro" id="IPR043047">
    <property type="entry name" value="Hri1_N_sf"/>
</dbReference>
<dbReference type="Proteomes" id="UP000790833">
    <property type="component" value="Unassembled WGS sequence"/>
</dbReference>
<evidence type="ECO:0000256" key="8">
    <source>
        <dbReference type="ARBA" id="ARBA00023242"/>
    </source>
</evidence>
<feature type="region of interest" description="Disordered" evidence="9">
    <location>
        <begin position="54"/>
        <end position="73"/>
    </location>
</feature>
<dbReference type="InterPro" id="IPR038744">
    <property type="entry name" value="Hri1_N"/>
</dbReference>
<keyword evidence="8" id="KW-0539">Nucleus</keyword>
<dbReference type="GO" id="GO:0005634">
    <property type="term" value="C:nucleus"/>
    <property type="evidence" value="ECO:0007669"/>
    <property type="project" value="UniProtKB-SubCell"/>
</dbReference>
<feature type="compositionally biased region" description="Polar residues" evidence="9">
    <location>
        <begin position="54"/>
        <end position="71"/>
    </location>
</feature>
<organism evidence="10 11">
    <name type="scientific">Scheffersomyces spartinae</name>
    <dbReference type="NCBI Taxonomy" id="45513"/>
    <lineage>
        <taxon>Eukaryota</taxon>
        <taxon>Fungi</taxon>
        <taxon>Dikarya</taxon>
        <taxon>Ascomycota</taxon>
        <taxon>Saccharomycotina</taxon>
        <taxon>Pichiomycetes</taxon>
        <taxon>Debaryomycetaceae</taxon>
        <taxon>Scheffersomyces</taxon>
    </lineage>
</organism>
<reference evidence="10" key="1">
    <citation type="submission" date="2021-03" db="EMBL/GenBank/DDBJ databases">
        <authorList>
            <person name="Palmer J.M."/>
        </authorList>
    </citation>
    <scope>NUCLEOTIDE SEQUENCE</scope>
    <source>
        <strain evidence="10">ARV_011</strain>
    </source>
</reference>
<dbReference type="RefSeq" id="XP_043048774.1">
    <property type="nucleotide sequence ID" value="XM_043191802.1"/>
</dbReference>
<feature type="region of interest" description="Disordered" evidence="9">
    <location>
        <begin position="344"/>
        <end position="408"/>
    </location>
</feature>